<evidence type="ECO:0000313" key="3">
    <source>
        <dbReference type="EMBL" id="HIH65294.1"/>
    </source>
</evidence>
<evidence type="ECO:0000256" key="1">
    <source>
        <dbReference type="ARBA" id="ARBA00010151"/>
    </source>
</evidence>
<evidence type="ECO:0000256" key="2">
    <source>
        <dbReference type="HAMAP-Rule" id="MF_00263"/>
    </source>
</evidence>
<dbReference type="Pfam" id="PF02643">
    <property type="entry name" value="DUF192"/>
    <property type="match status" value="1"/>
</dbReference>
<gene>
    <name evidence="3" type="ORF">HA285_06860</name>
</gene>
<dbReference type="EMBL" id="DUHT01000075">
    <property type="protein sequence ID" value="HIH65294.1"/>
    <property type="molecule type" value="Genomic_DNA"/>
</dbReference>
<accession>A0A7J4MY42</accession>
<dbReference type="InterPro" id="IPR022906">
    <property type="entry name" value="UPF0127"/>
</dbReference>
<sequence length="123" mass="14194">MMKREVINKTRGTSLGAVRFARTFMSRFRGLMLRRDVETGLVLEIPLGRGRYGSGIHMFFMLVPLDVLFVDGDMRVVDSVTLRPWQIYNPRKPARYVIELREGKIRDSGTRVGDTIEFRALES</sequence>
<reference evidence="4" key="1">
    <citation type="journal article" date="2020" name="bioRxiv">
        <title>A rank-normalized archaeal taxonomy based on genome phylogeny resolves widespread incomplete and uneven classifications.</title>
        <authorList>
            <person name="Rinke C."/>
            <person name="Chuvochina M."/>
            <person name="Mussig A.J."/>
            <person name="Chaumeil P.-A."/>
            <person name="Waite D.W."/>
            <person name="Whitman W.B."/>
            <person name="Parks D.H."/>
            <person name="Hugenholtz P."/>
        </authorList>
    </citation>
    <scope>NUCLEOTIDE SEQUENCE [LARGE SCALE GENOMIC DNA]</scope>
</reference>
<dbReference type="GeneID" id="24854492"/>
<dbReference type="PANTHER" id="PTHR37953:SF1">
    <property type="entry name" value="UPF0127 PROTEIN MJ1496"/>
    <property type="match status" value="1"/>
</dbReference>
<dbReference type="AlphaFoldDB" id="A0A7J4MY42"/>
<proteinExistence type="inferred from homology"/>
<dbReference type="InterPro" id="IPR038695">
    <property type="entry name" value="Saro_0823-like_sf"/>
</dbReference>
<comment type="similarity">
    <text evidence="1 2">Belongs to the UPF0127 family.</text>
</comment>
<dbReference type="InterPro" id="IPR003795">
    <property type="entry name" value="DUF192"/>
</dbReference>
<name>A0A7J4MY42_METTF</name>
<dbReference type="Gene3D" id="2.60.120.1140">
    <property type="entry name" value="Protein of unknown function DUF192"/>
    <property type="match status" value="1"/>
</dbReference>
<organism evidence="3 4">
    <name type="scientific">Methanothermobacter thermautotrophicus</name>
    <name type="common">Methanobacterium thermoformicicum</name>
    <dbReference type="NCBI Taxonomy" id="145262"/>
    <lineage>
        <taxon>Archaea</taxon>
        <taxon>Methanobacteriati</taxon>
        <taxon>Methanobacteriota</taxon>
        <taxon>Methanomada group</taxon>
        <taxon>Methanobacteria</taxon>
        <taxon>Methanobacteriales</taxon>
        <taxon>Methanobacteriaceae</taxon>
        <taxon>Methanothermobacter</taxon>
    </lineage>
</organism>
<dbReference type="PANTHER" id="PTHR37953">
    <property type="entry name" value="UPF0127 PROTEIN MJ1496"/>
    <property type="match status" value="1"/>
</dbReference>
<evidence type="ECO:0000313" key="4">
    <source>
        <dbReference type="Proteomes" id="UP000538031"/>
    </source>
</evidence>
<dbReference type="HAMAP" id="MF_00263">
    <property type="entry name" value="UPF0127"/>
    <property type="match status" value="1"/>
</dbReference>
<dbReference type="RefSeq" id="WP_048175926.1">
    <property type="nucleotide sequence ID" value="NZ_CP064337.1"/>
</dbReference>
<dbReference type="Proteomes" id="UP000538031">
    <property type="component" value="Unassembled WGS sequence"/>
</dbReference>
<dbReference type="NCBIfam" id="NF002996">
    <property type="entry name" value="PRK03760.1"/>
    <property type="match status" value="1"/>
</dbReference>
<comment type="caution">
    <text evidence="3">The sequence shown here is derived from an EMBL/GenBank/DDBJ whole genome shotgun (WGS) entry which is preliminary data.</text>
</comment>
<protein>
    <recommendedName>
        <fullName evidence="2">UPF0127 protein HA285_06860</fullName>
    </recommendedName>
</protein>